<evidence type="ECO:0000313" key="3">
    <source>
        <dbReference type="Proteomes" id="UP000293519"/>
    </source>
</evidence>
<sequence>MTSPLEDLRLKRVIVVGAGQAGLAMGHALARTGLKPQVDFIILDAGAASDRAWIRRWHSLRLFTPARHSSLPGIPFPGSRSRYPRTDEVAVYLDDYANQLGLLPMRGSRVHGVRVDPHGHGLTLITNVGDVETRNVVAATGPFAEPRFPEFAGRVRVPGKNLHSDSYTHPKQLPDGSVLIVGAGNTGRQLARELASSHQVTLAAGTPQRELPQRLLGIDIFTWMTATGVLRIPARSPIGRLLSRQEVVIGESLEELRTLGVRIVPRLVDAAESTFHFEDGTSLDAQSVIWATGYLPGFDWLPDQARNPSGDIVQTRGSTPVPGLYVLGLPWMHTRGSALLSGVGRDAARIAQLIGRRP</sequence>
<name>A0A4Q7LWU3_9MICO</name>
<dbReference type="GO" id="GO:0004497">
    <property type="term" value="F:monooxygenase activity"/>
    <property type="evidence" value="ECO:0007669"/>
    <property type="project" value="TreeGrafter"/>
</dbReference>
<protein>
    <submittedName>
        <fullName evidence="2">Putative flavoprotein involved in K+ transport</fullName>
    </submittedName>
</protein>
<dbReference type="SUPFAM" id="SSF51905">
    <property type="entry name" value="FAD/NAD(P)-binding domain"/>
    <property type="match status" value="2"/>
</dbReference>
<proteinExistence type="predicted"/>
<dbReference type="InterPro" id="IPR050982">
    <property type="entry name" value="Auxin_biosynth/cation_transpt"/>
</dbReference>
<evidence type="ECO:0000313" key="2">
    <source>
        <dbReference type="EMBL" id="RZS58932.1"/>
    </source>
</evidence>
<keyword evidence="1" id="KW-0560">Oxidoreductase</keyword>
<dbReference type="InterPro" id="IPR036188">
    <property type="entry name" value="FAD/NAD-bd_sf"/>
</dbReference>
<keyword evidence="3" id="KW-1185">Reference proteome</keyword>
<reference evidence="2 3" key="1">
    <citation type="journal article" date="2015" name="Stand. Genomic Sci.">
        <title>Genomic Encyclopedia of Bacterial and Archaeal Type Strains, Phase III: the genomes of soil and plant-associated and newly described type strains.</title>
        <authorList>
            <person name="Whitman W.B."/>
            <person name="Woyke T."/>
            <person name="Klenk H.P."/>
            <person name="Zhou Y."/>
            <person name="Lilburn T.G."/>
            <person name="Beck B.J."/>
            <person name="De Vos P."/>
            <person name="Vandamme P."/>
            <person name="Eisen J.A."/>
            <person name="Garrity G."/>
            <person name="Hugenholtz P."/>
            <person name="Kyrpides N.C."/>
        </authorList>
    </citation>
    <scope>NUCLEOTIDE SEQUENCE [LARGE SCALE GENOMIC DNA]</scope>
    <source>
        <strain evidence="2 3">CV2</strain>
    </source>
</reference>
<dbReference type="OrthoDB" id="9808049at2"/>
<dbReference type="PRINTS" id="PR00368">
    <property type="entry name" value="FADPNR"/>
</dbReference>
<comment type="caution">
    <text evidence="2">The sequence shown here is derived from an EMBL/GenBank/DDBJ whole genome shotgun (WGS) entry which is preliminary data.</text>
</comment>
<evidence type="ECO:0000256" key="1">
    <source>
        <dbReference type="ARBA" id="ARBA00023002"/>
    </source>
</evidence>
<dbReference type="PRINTS" id="PR00469">
    <property type="entry name" value="PNDRDTASEII"/>
</dbReference>
<dbReference type="Proteomes" id="UP000293519">
    <property type="component" value="Unassembled WGS sequence"/>
</dbReference>
<dbReference type="AlphaFoldDB" id="A0A4Q7LWU3"/>
<accession>A0A4Q7LWU3</accession>
<dbReference type="PANTHER" id="PTHR43539">
    <property type="entry name" value="FLAVIN-BINDING MONOOXYGENASE-LIKE PROTEIN (AFU_ORTHOLOGUE AFUA_4G09220)"/>
    <property type="match status" value="1"/>
</dbReference>
<gene>
    <name evidence="2" type="ORF">EV141_0143</name>
</gene>
<dbReference type="PANTHER" id="PTHR43539:SF78">
    <property type="entry name" value="FLAVIN-CONTAINING MONOOXYGENASE"/>
    <property type="match status" value="1"/>
</dbReference>
<dbReference type="Gene3D" id="3.50.50.60">
    <property type="entry name" value="FAD/NAD(P)-binding domain"/>
    <property type="match status" value="1"/>
</dbReference>
<dbReference type="EMBL" id="SGWW01000001">
    <property type="protein sequence ID" value="RZS58932.1"/>
    <property type="molecule type" value="Genomic_DNA"/>
</dbReference>
<dbReference type="RefSeq" id="WP_130484069.1">
    <property type="nucleotide sequence ID" value="NZ_SGWW01000001.1"/>
</dbReference>
<organism evidence="2 3">
    <name type="scientific">Microcella putealis</name>
    <dbReference type="NCBI Taxonomy" id="337005"/>
    <lineage>
        <taxon>Bacteria</taxon>
        <taxon>Bacillati</taxon>
        <taxon>Actinomycetota</taxon>
        <taxon>Actinomycetes</taxon>
        <taxon>Micrococcales</taxon>
        <taxon>Microbacteriaceae</taxon>
        <taxon>Microcella</taxon>
    </lineage>
</organism>
<dbReference type="Pfam" id="PF13738">
    <property type="entry name" value="Pyr_redox_3"/>
    <property type="match status" value="1"/>
</dbReference>
<dbReference type="GO" id="GO:0050660">
    <property type="term" value="F:flavin adenine dinucleotide binding"/>
    <property type="evidence" value="ECO:0007669"/>
    <property type="project" value="TreeGrafter"/>
</dbReference>